<reference evidence="1 2" key="2">
    <citation type="journal article" date="2016" name="Microb. Ecol.">
        <title>Genome Characteristics of a Novel Type I Methanotroph (Sn10-6) Isolated from a Flooded Indian Rice Field.</title>
        <authorList>
            <person name="Rahalkar M.C."/>
            <person name="Pandit P.S."/>
            <person name="Dhakephalkar P.K."/>
            <person name="Pore S."/>
            <person name="Arora P."/>
            <person name="Kapse N."/>
        </authorList>
    </citation>
    <scope>NUCLEOTIDE SEQUENCE [LARGE SCALE GENOMIC DNA]</scope>
    <source>
        <strain evidence="1 2">Sn10-6</strain>
    </source>
</reference>
<accession>A0A0F3IJX3</accession>
<dbReference type="InterPro" id="IPR038573">
    <property type="entry name" value="BrnT_sf"/>
</dbReference>
<reference evidence="2" key="1">
    <citation type="submission" date="2015-03" db="EMBL/GenBank/DDBJ databases">
        <title>Draft genome sequence of a novel methanotroph (Sn10-6) isolated from flooded ricefield rhizosphere in India.</title>
        <authorList>
            <person name="Pandit P.S."/>
            <person name="Pore S.D."/>
            <person name="Arora P."/>
            <person name="Kapse N.G."/>
            <person name="Dhakephalkar P.K."/>
            <person name="Rahalkar M.C."/>
        </authorList>
    </citation>
    <scope>NUCLEOTIDE SEQUENCE [LARGE SCALE GENOMIC DNA]</scope>
    <source>
        <strain evidence="2">Sn10-6</strain>
    </source>
</reference>
<dbReference type="PATRIC" id="fig|1632867.3.peg.5034"/>
<evidence type="ECO:0008006" key="3">
    <source>
        <dbReference type="Google" id="ProtNLM"/>
    </source>
</evidence>
<keyword evidence="2" id="KW-1185">Reference proteome</keyword>
<dbReference type="Gene3D" id="3.10.450.530">
    <property type="entry name" value="Ribonuclease toxin, BrnT, of type II toxin-antitoxin system"/>
    <property type="match status" value="1"/>
</dbReference>
<dbReference type="AlphaFoldDB" id="A0A0F3IJX3"/>
<dbReference type="Proteomes" id="UP000033684">
    <property type="component" value="Unassembled WGS sequence"/>
</dbReference>
<organism evidence="1 2">
    <name type="scientific">Methylocucumis oryzae</name>
    <dbReference type="NCBI Taxonomy" id="1632867"/>
    <lineage>
        <taxon>Bacteria</taxon>
        <taxon>Pseudomonadati</taxon>
        <taxon>Pseudomonadota</taxon>
        <taxon>Gammaproteobacteria</taxon>
        <taxon>Methylococcales</taxon>
        <taxon>Methylococcaceae</taxon>
        <taxon>Methylocucumis</taxon>
    </lineage>
</organism>
<dbReference type="RefSeq" id="WP_045778774.1">
    <property type="nucleotide sequence ID" value="NZ_LAJX01000069.1"/>
</dbReference>
<proteinExistence type="predicted"/>
<gene>
    <name evidence="1" type="ORF">VZ94_07620</name>
</gene>
<comment type="caution">
    <text evidence="1">The sequence shown here is derived from an EMBL/GenBank/DDBJ whole genome shotgun (WGS) entry which is preliminary data.</text>
</comment>
<dbReference type="OrthoDB" id="9802417at2"/>
<sequence length="94" mass="11158">MKFEWDESKNQTNIRKHGVDFRDAVYVFADPFALNLLDDDHSADEERWLLLGVNLREQTLLVVHTYRTDEIIRIISARKATHNEKATYLKRVKK</sequence>
<dbReference type="Pfam" id="PF04365">
    <property type="entry name" value="BrnT_toxin"/>
    <property type="match status" value="1"/>
</dbReference>
<dbReference type="InterPro" id="IPR007460">
    <property type="entry name" value="BrnT_toxin"/>
</dbReference>
<evidence type="ECO:0000313" key="2">
    <source>
        <dbReference type="Proteomes" id="UP000033684"/>
    </source>
</evidence>
<protein>
    <recommendedName>
        <fullName evidence="3">BrnT family toxin</fullName>
    </recommendedName>
</protein>
<dbReference type="EMBL" id="LAJX01000069">
    <property type="protein sequence ID" value="KJV07006.1"/>
    <property type="molecule type" value="Genomic_DNA"/>
</dbReference>
<evidence type="ECO:0000313" key="1">
    <source>
        <dbReference type="EMBL" id="KJV07006.1"/>
    </source>
</evidence>
<name>A0A0F3IJX3_9GAMM</name>